<dbReference type="Pfam" id="PF22435">
    <property type="entry name" value="MRM3-like_sub_bind"/>
    <property type="match status" value="1"/>
</dbReference>
<gene>
    <name evidence="6" type="ORF">H5P30_02675</name>
</gene>
<dbReference type="Proteomes" id="UP000525652">
    <property type="component" value="Unassembled WGS sequence"/>
</dbReference>
<dbReference type="PANTHER" id="PTHR43191">
    <property type="entry name" value="RRNA METHYLTRANSFERASE 3"/>
    <property type="match status" value="1"/>
</dbReference>
<dbReference type="GO" id="GO:0003723">
    <property type="term" value="F:RNA binding"/>
    <property type="evidence" value="ECO:0007669"/>
    <property type="project" value="InterPro"/>
</dbReference>
<dbReference type="InterPro" id="IPR001537">
    <property type="entry name" value="SpoU_MeTrfase"/>
</dbReference>
<evidence type="ECO:0000313" key="6">
    <source>
        <dbReference type="EMBL" id="MBC2600680.1"/>
    </source>
</evidence>
<sequence length="270" mass="29753">MMAKYLEPIQSPANPKVRGWVKLHVGKRRRETGRFLIDGAYEIEQAVEGGVDFEEILISESLEDDTLAQWEKVSMESDIPLRLLSKTAFQKVSVREKPDGVIGVGICPNRNLALPETCTGPILVTNRLEKPGNLGALIRTAFAVGAEGIILCDPAVDFENPQVIRASRGLVFRLPGWTASPAEAMETFRQRNLTVIAADKGGEGNLWTSSWSNPPVIVLGEEHAGLPKEWDLPEVERVSIPMEEGIDSLNVSVSGALLLYEWRRRVGVET</sequence>
<dbReference type="InterPro" id="IPR029064">
    <property type="entry name" value="Ribosomal_eL30-like_sf"/>
</dbReference>
<reference evidence="6 7" key="1">
    <citation type="submission" date="2020-07" db="EMBL/GenBank/DDBJ databases">
        <authorList>
            <person name="Feng X."/>
        </authorList>
    </citation>
    <scope>NUCLEOTIDE SEQUENCE [LARGE SCALE GENOMIC DNA]</scope>
    <source>
        <strain evidence="6 7">JCM14086</strain>
    </source>
</reference>
<evidence type="ECO:0000256" key="1">
    <source>
        <dbReference type="ARBA" id="ARBA00007228"/>
    </source>
</evidence>
<dbReference type="RefSeq" id="WP_354587516.1">
    <property type="nucleotide sequence ID" value="NZ_JBEPNX010000001.1"/>
</dbReference>
<keyword evidence="2 6" id="KW-0489">Methyltransferase</keyword>
<dbReference type="Pfam" id="PF00588">
    <property type="entry name" value="SpoU_methylase"/>
    <property type="match status" value="1"/>
</dbReference>
<feature type="domain" description="MRM3-like substrate binding" evidence="5">
    <location>
        <begin position="14"/>
        <end position="103"/>
    </location>
</feature>
<feature type="domain" description="tRNA/rRNA methyltransferase SpoU type" evidence="4">
    <location>
        <begin position="122"/>
        <end position="260"/>
    </location>
</feature>
<dbReference type="AlphaFoldDB" id="A0A7X1E2P2"/>
<dbReference type="InterPro" id="IPR051259">
    <property type="entry name" value="rRNA_Methyltransferase"/>
</dbReference>
<dbReference type="EMBL" id="JACHVA010000033">
    <property type="protein sequence ID" value="MBC2600680.1"/>
    <property type="molecule type" value="Genomic_DNA"/>
</dbReference>
<dbReference type="InterPro" id="IPR029026">
    <property type="entry name" value="tRNA_m1G_MTases_N"/>
</dbReference>
<evidence type="ECO:0000313" key="7">
    <source>
        <dbReference type="Proteomes" id="UP000525652"/>
    </source>
</evidence>
<evidence type="ECO:0000256" key="3">
    <source>
        <dbReference type="ARBA" id="ARBA00022679"/>
    </source>
</evidence>
<evidence type="ECO:0000259" key="5">
    <source>
        <dbReference type="Pfam" id="PF22435"/>
    </source>
</evidence>
<organism evidence="6 7">
    <name type="scientific">Puniceicoccus vermicola</name>
    <dbReference type="NCBI Taxonomy" id="388746"/>
    <lineage>
        <taxon>Bacteria</taxon>
        <taxon>Pseudomonadati</taxon>
        <taxon>Verrucomicrobiota</taxon>
        <taxon>Opitutia</taxon>
        <taxon>Puniceicoccales</taxon>
        <taxon>Puniceicoccaceae</taxon>
        <taxon>Puniceicoccus</taxon>
    </lineage>
</organism>
<dbReference type="InterPro" id="IPR029028">
    <property type="entry name" value="Alpha/beta_knot_MTases"/>
</dbReference>
<dbReference type="GO" id="GO:0032259">
    <property type="term" value="P:methylation"/>
    <property type="evidence" value="ECO:0007669"/>
    <property type="project" value="UniProtKB-KW"/>
</dbReference>
<evidence type="ECO:0000259" key="4">
    <source>
        <dbReference type="Pfam" id="PF00588"/>
    </source>
</evidence>
<comment type="caution">
    <text evidence="6">The sequence shown here is derived from an EMBL/GenBank/DDBJ whole genome shotgun (WGS) entry which is preliminary data.</text>
</comment>
<dbReference type="SUPFAM" id="SSF75217">
    <property type="entry name" value="alpha/beta knot"/>
    <property type="match status" value="1"/>
</dbReference>
<dbReference type="Gene3D" id="3.40.1280.10">
    <property type="match status" value="1"/>
</dbReference>
<comment type="similarity">
    <text evidence="1">Belongs to the class IV-like SAM-binding methyltransferase superfamily. RNA methyltransferase TrmH family.</text>
</comment>
<dbReference type="GO" id="GO:0008173">
    <property type="term" value="F:RNA methyltransferase activity"/>
    <property type="evidence" value="ECO:0007669"/>
    <property type="project" value="InterPro"/>
</dbReference>
<protein>
    <submittedName>
        <fullName evidence="6">RNA methyltransferase</fullName>
    </submittedName>
</protein>
<evidence type="ECO:0000256" key="2">
    <source>
        <dbReference type="ARBA" id="ARBA00022603"/>
    </source>
</evidence>
<keyword evidence="7" id="KW-1185">Reference proteome</keyword>
<dbReference type="PANTHER" id="PTHR43191:SF2">
    <property type="entry name" value="RRNA METHYLTRANSFERASE 3, MITOCHONDRIAL"/>
    <property type="match status" value="1"/>
</dbReference>
<accession>A0A7X1E2P2</accession>
<dbReference type="SUPFAM" id="SSF55315">
    <property type="entry name" value="L30e-like"/>
    <property type="match status" value="1"/>
</dbReference>
<dbReference type="InterPro" id="IPR053888">
    <property type="entry name" value="MRM3-like_sub_bind"/>
</dbReference>
<name>A0A7X1E2P2_9BACT</name>
<keyword evidence="3 6" id="KW-0808">Transferase</keyword>
<proteinExistence type="inferred from homology"/>
<dbReference type="Gene3D" id="3.30.1330.30">
    <property type="match status" value="1"/>
</dbReference>
<dbReference type="GO" id="GO:0006396">
    <property type="term" value="P:RNA processing"/>
    <property type="evidence" value="ECO:0007669"/>
    <property type="project" value="InterPro"/>
</dbReference>